<dbReference type="AlphaFoldDB" id="A0A1J4SAF6"/>
<proteinExistence type="predicted"/>
<dbReference type="Proteomes" id="UP000182278">
    <property type="component" value="Unassembled WGS sequence"/>
</dbReference>
<gene>
    <name evidence="1" type="ORF">AUJ66_06610</name>
</gene>
<evidence type="ECO:0008006" key="3">
    <source>
        <dbReference type="Google" id="ProtNLM"/>
    </source>
</evidence>
<comment type="caution">
    <text evidence="1">The sequence shown here is derived from an EMBL/GenBank/DDBJ whole genome shotgun (WGS) entry which is preliminary data.</text>
</comment>
<sequence length="908" mass="102970">MNCITKETMVKILDGIKSLDGDVLGLVNLSPEKRLMFWEKYLGDSAKTINNKFERALISKNKRALGDFFKSNFDEKTIIANLDKSQKTAIKKYILEKLLPVSEKSILKTGKEVSMMPEKERLDFLRKYFDKDQINEIESQLKSAEIVRKQQVEVATLKKAETKAQSLLNREKEKIDNYIKSKLGEKEPSETKKGITANDVAEMVEKERISYLKSIGVDDAEMVNERMMKAKVADIIAKGEQALRINEMRKVKSQERIITDFIKKNLYSEGAGSTFRKKINKPIDEILLMPEKERLDFLSRFVDNPREVMIKLKYATKGIYTKQIESDLNRITDIQAMRAFIDKKIPDMVAVKGKSHVSVEQVEQISKISMDIEDLRMKAIDSGKFDDRVEWGLKQGEMRDYVETLLPKATKTEHALSVLGAMRIFLTTGEFSPIMIQGYAHVSRFLIPGGGAWKSLKGALLDAYSIEHNKRSIADFITRDSYKDMVTSKLMFTMNKKKLSAKEDGWMSNLFANMEKSDNPILKTIGKLEFFGRFQASYLTRLRVDAFEKRYANLKNAKADFGKPELEELGRVINDFTGASSPGKYVEKGNTLPIANQVLFSLRKTISDIRKVTVRPVKDFYRYFKGTKAEKIIATEGLVRFGSMVGTYIAISSLIRMAKMAGEDVEIIDDPKSSKFGDARIGDKTINISGGSDWVVTLAARLLAGGQTDQLGILKPYGTGYGQSSMGSTIIQTGRYKLSPNAALVADFFAGENAVGEKFFNGADRDDIKNAISGDKAAMAIIKDGAKKEAFNRMVPMYYQSIIENPNLLQIPGIIGMSQNQVYYGLNFAESDAKKIKQFREFVGVEKTDEAEKKYNKSVYDKVQARLKQKDFIDKTPEEQSKEADKIKEDEKNKIFREYRFVYNKNKK</sequence>
<reference evidence="1 2" key="1">
    <citation type="journal article" date="2016" name="Environ. Microbiol.">
        <title>Genomic resolution of a cold subsurface aquifer community provides metabolic insights for novel microbes adapted to high CO concentrations.</title>
        <authorList>
            <person name="Probst A.J."/>
            <person name="Castelle C.J."/>
            <person name="Singh A."/>
            <person name="Brown C.T."/>
            <person name="Anantharaman K."/>
            <person name="Sharon I."/>
            <person name="Hug L.A."/>
            <person name="Burstein D."/>
            <person name="Emerson J.B."/>
            <person name="Thomas B.C."/>
            <person name="Banfield J.F."/>
        </authorList>
    </citation>
    <scope>NUCLEOTIDE SEQUENCE [LARGE SCALE GENOMIC DNA]</scope>
    <source>
        <strain evidence="1">CG1_02_38_46</strain>
    </source>
</reference>
<protein>
    <recommendedName>
        <fullName evidence="3">Large polyvalent protein associated domain-containing protein</fullName>
    </recommendedName>
</protein>
<accession>A0A1J4SAF6</accession>
<evidence type="ECO:0000313" key="2">
    <source>
        <dbReference type="Proteomes" id="UP000182278"/>
    </source>
</evidence>
<evidence type="ECO:0000313" key="1">
    <source>
        <dbReference type="EMBL" id="OIN96327.1"/>
    </source>
</evidence>
<dbReference type="EMBL" id="MNUO01000102">
    <property type="protein sequence ID" value="OIN96327.1"/>
    <property type="molecule type" value="Genomic_DNA"/>
</dbReference>
<name>A0A1J4SAF6_9BACT</name>
<organism evidence="1 2">
    <name type="scientific">Candidatus Desantisbacteria bacterium CG1_02_38_46</name>
    <dbReference type="NCBI Taxonomy" id="1817893"/>
    <lineage>
        <taxon>Bacteria</taxon>
        <taxon>Candidatus Desantisiibacteriota</taxon>
    </lineage>
</organism>